<organism evidence="3 4">
    <name type="scientific">Arenibacter certesii</name>
    <dbReference type="NCBI Taxonomy" id="228955"/>
    <lineage>
        <taxon>Bacteria</taxon>
        <taxon>Pseudomonadati</taxon>
        <taxon>Bacteroidota</taxon>
        <taxon>Flavobacteriia</taxon>
        <taxon>Flavobacteriales</taxon>
        <taxon>Flavobacteriaceae</taxon>
        <taxon>Arenibacter</taxon>
    </lineage>
</organism>
<protein>
    <submittedName>
        <fullName evidence="3">Response regulator</fullName>
    </submittedName>
</protein>
<evidence type="ECO:0000313" key="3">
    <source>
        <dbReference type="EMBL" id="GGW25306.1"/>
    </source>
</evidence>
<feature type="modified residue" description="4-aspartylphosphate" evidence="1">
    <location>
        <position position="66"/>
    </location>
</feature>
<dbReference type="Pfam" id="PF00072">
    <property type="entry name" value="Response_reg"/>
    <property type="match status" value="1"/>
</dbReference>
<name>A0A918IQ23_9FLAO</name>
<evidence type="ECO:0000313" key="4">
    <source>
        <dbReference type="Proteomes" id="UP000634668"/>
    </source>
</evidence>
<dbReference type="SMART" id="SM00448">
    <property type="entry name" value="REC"/>
    <property type="match status" value="1"/>
</dbReference>
<dbReference type="PANTHER" id="PTHR44520:SF2">
    <property type="entry name" value="RESPONSE REGULATOR RCP1"/>
    <property type="match status" value="1"/>
</dbReference>
<keyword evidence="4" id="KW-1185">Reference proteome</keyword>
<dbReference type="InterPro" id="IPR052893">
    <property type="entry name" value="TCS_response_regulator"/>
</dbReference>
<evidence type="ECO:0000259" key="2">
    <source>
        <dbReference type="PROSITE" id="PS50110"/>
    </source>
</evidence>
<keyword evidence="1" id="KW-0597">Phosphoprotein</keyword>
<dbReference type="EMBL" id="BMWP01000003">
    <property type="protein sequence ID" value="GGW25306.1"/>
    <property type="molecule type" value="Genomic_DNA"/>
</dbReference>
<sequence length="138" mass="15474">MNVMSKIENSCIIDDDPISVYGIKRTMKKVNFSKTVVVYNNGQDAINGVKAMVAAGEIIPSVIFLDLNMPVMDGWEFLEDFMKIPNANTDNVTIFIISSSVNPEDIIRARSYKFVNNYIVKPVESNDLIQLLADYKSS</sequence>
<reference evidence="3" key="1">
    <citation type="journal article" date="2014" name="Int. J. Syst. Evol. Microbiol.">
        <title>Complete genome sequence of Corynebacterium casei LMG S-19264T (=DSM 44701T), isolated from a smear-ripened cheese.</title>
        <authorList>
            <consortium name="US DOE Joint Genome Institute (JGI-PGF)"/>
            <person name="Walter F."/>
            <person name="Albersmeier A."/>
            <person name="Kalinowski J."/>
            <person name="Ruckert C."/>
        </authorList>
    </citation>
    <scope>NUCLEOTIDE SEQUENCE</scope>
    <source>
        <strain evidence="3">KCTC 12113</strain>
    </source>
</reference>
<dbReference type="InterPro" id="IPR001789">
    <property type="entry name" value="Sig_transdc_resp-reg_receiver"/>
</dbReference>
<dbReference type="PROSITE" id="PS50110">
    <property type="entry name" value="RESPONSE_REGULATORY"/>
    <property type="match status" value="1"/>
</dbReference>
<dbReference type="PANTHER" id="PTHR44520">
    <property type="entry name" value="RESPONSE REGULATOR RCP1-RELATED"/>
    <property type="match status" value="1"/>
</dbReference>
<dbReference type="AlphaFoldDB" id="A0A918IQ23"/>
<reference evidence="3" key="2">
    <citation type="submission" date="2020-09" db="EMBL/GenBank/DDBJ databases">
        <authorList>
            <person name="Sun Q."/>
            <person name="Kim S."/>
        </authorList>
    </citation>
    <scope>NUCLEOTIDE SEQUENCE</scope>
    <source>
        <strain evidence="3">KCTC 12113</strain>
    </source>
</reference>
<dbReference type="GO" id="GO:0000160">
    <property type="term" value="P:phosphorelay signal transduction system"/>
    <property type="evidence" value="ECO:0007669"/>
    <property type="project" value="InterPro"/>
</dbReference>
<dbReference type="SUPFAM" id="SSF52172">
    <property type="entry name" value="CheY-like"/>
    <property type="match status" value="1"/>
</dbReference>
<gene>
    <name evidence="3" type="ORF">GCM10007383_07800</name>
</gene>
<dbReference type="InterPro" id="IPR011006">
    <property type="entry name" value="CheY-like_superfamily"/>
</dbReference>
<dbReference type="Proteomes" id="UP000634668">
    <property type="component" value="Unassembled WGS sequence"/>
</dbReference>
<proteinExistence type="predicted"/>
<evidence type="ECO:0000256" key="1">
    <source>
        <dbReference type="PROSITE-ProRule" id="PRU00169"/>
    </source>
</evidence>
<dbReference type="Gene3D" id="3.40.50.2300">
    <property type="match status" value="1"/>
</dbReference>
<accession>A0A918IQ23</accession>
<feature type="domain" description="Response regulatory" evidence="2">
    <location>
        <begin position="9"/>
        <end position="136"/>
    </location>
</feature>
<comment type="caution">
    <text evidence="3">The sequence shown here is derived from an EMBL/GenBank/DDBJ whole genome shotgun (WGS) entry which is preliminary data.</text>
</comment>